<proteinExistence type="predicted"/>
<dbReference type="PANTHER" id="PTHR10039:SF5">
    <property type="entry name" value="NACHT DOMAIN-CONTAINING PROTEIN"/>
    <property type="match status" value="1"/>
</dbReference>
<dbReference type="SUPFAM" id="SSF52540">
    <property type="entry name" value="P-loop containing nucleoside triphosphate hydrolases"/>
    <property type="match status" value="1"/>
</dbReference>
<dbReference type="EMBL" id="JAAFOW010002340">
    <property type="protein sequence ID" value="KAF5257316.1"/>
    <property type="molecule type" value="Genomic_DNA"/>
</dbReference>
<dbReference type="Gene3D" id="3.40.50.300">
    <property type="entry name" value="P-loop containing nucleotide triphosphate hydrolases"/>
    <property type="match status" value="1"/>
</dbReference>
<sequence>MDPISPSQNSLEPIYHASRKCLALFDDYITDTYLSEESLALVGELRGQFKTWAAYIGAFAVPRASLDARLASHDDIRNMVIDLLTMIERNLEWAKKNQLEKGEEEDKEELEASLGTSAVKSSIERLFILAVAIRRSARQTHDVRQKTYGGGNGDSSCLLLLKARYPNARKSLLDQLAQSVHARGVYLQYLQSHNRKLAHQREPSNKAREDPLEEKSQQLGEDLIPAKPVMRNPETDLETTPSMLSPTTVIRQHMRSVKPSRSLLSTGSTVKDMEGDELPYPPMPKRDTRTGRATCTICSEPMDISALTEEKWKPHVDGDLHPYVCISEQCKEPPKFFKRKQDWVEHMQTRHTMKWVQRIHTETWRCDIEHSESKYFDQKDHFLSHLKDDHHKQFTSSQIQGRARRSKKTATREPFVCPLCDCIPNDIEPIIHEKPYSKLTRHIRHHLKYISFLSLPYLGVDFGDGESIAGSSSDGNEKRASRTSRSLNNLRDVSLSDIPETEILDNQSCKVHDQVFFDDPPLDDEHLDWNFMPPATLETNWDMLWKGLGRSQSPARNISEGKGPQFSWAKFGEPVYFGTKEHFDPLRECLRSLAFPQIDSRFYDIDTAAQGTCDWLLRHETYTSWASCDRGLLWIKGKPGSGKSTLLRYVLNDAMAMPNTGEGALILSFFFHSRGSKLQKTPFGLFRSLLHQLLRQVPEELTDLMATFQQRCETVGKPGEEWQWHPRELQRFLKSSLLKVLTTHPVWLFVDALDECGKEDAVKLAQEFKSLLQGFPSTGSQFRICFTCRHYPILDQTCQFEICLENENGKDIRTFVQDKLSSFPSTIPDLIIKHAQGVFIWAYLMVNQVLDLDQEGVGLKKIEAVILSVPQELDTLYRQLIQSMSPDSLKLIQWICFATRPLSLDELRWAMLIDADCPHQSLYECQSAGDYPSDHDGLKRRVQTQSRGLAEVTSDTKVVQFVHQSVKDFFVEKGLSALDDSVASTDAATGMAHYRLSRICIRYLAMKEIDQSTSYEHNKITIEFPFLHYATTSWVAHTKQSDARSVPQVDLLEYFACPLNTLVERWKEPV</sequence>
<dbReference type="Proteomes" id="UP000558688">
    <property type="component" value="Unassembled WGS sequence"/>
</dbReference>
<feature type="compositionally biased region" description="Basic and acidic residues" evidence="2">
    <location>
        <begin position="199"/>
        <end position="216"/>
    </location>
</feature>
<evidence type="ECO:0000313" key="5">
    <source>
        <dbReference type="Proteomes" id="UP000558688"/>
    </source>
</evidence>
<dbReference type="AlphaFoldDB" id="A0A8H5EFY2"/>
<keyword evidence="1" id="KW-0677">Repeat</keyword>
<dbReference type="PROSITE" id="PS50837">
    <property type="entry name" value="NACHT"/>
    <property type="match status" value="1"/>
</dbReference>
<reference evidence="4" key="1">
    <citation type="submission" date="2020-02" db="EMBL/GenBank/DDBJ databases">
        <title>Identification and distribution of gene clusters putatively required for synthesis of sphingolipid metabolism inhibitors in phylogenetically diverse species of the filamentous fungus Fusarium.</title>
        <authorList>
            <person name="Kim H.-S."/>
            <person name="Busman M."/>
            <person name="Brown D.W."/>
            <person name="Divon H."/>
            <person name="Uhlig S."/>
            <person name="Proctor R.H."/>
        </authorList>
    </citation>
    <scope>NUCLEOTIDE SEQUENCE [LARGE SCALE GENOMIC DNA]</scope>
    <source>
        <strain evidence="4">NRRL 39464</strain>
    </source>
</reference>
<dbReference type="PANTHER" id="PTHR10039">
    <property type="entry name" value="AMELOGENIN"/>
    <property type="match status" value="1"/>
</dbReference>
<evidence type="ECO:0000259" key="3">
    <source>
        <dbReference type="PROSITE" id="PS50837"/>
    </source>
</evidence>
<feature type="domain" description="NACHT" evidence="3">
    <location>
        <begin position="631"/>
        <end position="789"/>
    </location>
</feature>
<accession>A0A8H5EFY2</accession>
<evidence type="ECO:0000256" key="1">
    <source>
        <dbReference type="ARBA" id="ARBA00022737"/>
    </source>
</evidence>
<dbReference type="InterPro" id="IPR027417">
    <property type="entry name" value="P-loop_NTPase"/>
</dbReference>
<evidence type="ECO:0000313" key="4">
    <source>
        <dbReference type="EMBL" id="KAF5257316.1"/>
    </source>
</evidence>
<comment type="caution">
    <text evidence="4">The sequence shown here is derived from an EMBL/GenBank/DDBJ whole genome shotgun (WGS) entry which is preliminary data.</text>
</comment>
<feature type="region of interest" description="Disordered" evidence="2">
    <location>
        <begin position="255"/>
        <end position="290"/>
    </location>
</feature>
<name>A0A8H5EFY2_FUSOX</name>
<protein>
    <recommendedName>
        <fullName evidence="3">NACHT domain-containing protein</fullName>
    </recommendedName>
</protein>
<organism evidence="4 5">
    <name type="scientific">Fusarium oxysporum</name>
    <name type="common">Fusarium vascular wilt</name>
    <dbReference type="NCBI Taxonomy" id="5507"/>
    <lineage>
        <taxon>Eukaryota</taxon>
        <taxon>Fungi</taxon>
        <taxon>Dikarya</taxon>
        <taxon>Ascomycota</taxon>
        <taxon>Pezizomycotina</taxon>
        <taxon>Sordariomycetes</taxon>
        <taxon>Hypocreomycetidae</taxon>
        <taxon>Hypocreales</taxon>
        <taxon>Nectriaceae</taxon>
        <taxon>Fusarium</taxon>
        <taxon>Fusarium oxysporum species complex</taxon>
    </lineage>
</organism>
<dbReference type="Pfam" id="PF24883">
    <property type="entry name" value="NPHP3_N"/>
    <property type="match status" value="1"/>
</dbReference>
<dbReference type="InterPro" id="IPR056884">
    <property type="entry name" value="NPHP3-like_N"/>
</dbReference>
<dbReference type="InterPro" id="IPR007111">
    <property type="entry name" value="NACHT_NTPase"/>
</dbReference>
<gene>
    <name evidence="4" type="ORF">FOXYS1_12168</name>
</gene>
<evidence type="ECO:0000256" key="2">
    <source>
        <dbReference type="SAM" id="MobiDB-lite"/>
    </source>
</evidence>
<feature type="region of interest" description="Disordered" evidence="2">
    <location>
        <begin position="196"/>
        <end position="219"/>
    </location>
</feature>